<dbReference type="InterPro" id="IPR023650">
    <property type="entry name" value="Beta-lactam_class-A_AS"/>
</dbReference>
<organism evidence="8 9">
    <name type="scientific">Roseovarius tolerans</name>
    <dbReference type="NCBI Taxonomy" id="74031"/>
    <lineage>
        <taxon>Bacteria</taxon>
        <taxon>Pseudomonadati</taxon>
        <taxon>Pseudomonadota</taxon>
        <taxon>Alphaproteobacteria</taxon>
        <taxon>Rhodobacterales</taxon>
        <taxon>Roseobacteraceae</taxon>
        <taxon>Roseovarius</taxon>
    </lineage>
</organism>
<protein>
    <recommendedName>
        <fullName evidence="3 6">Beta-lactamase</fullName>
        <ecNumber evidence="3 6">3.5.2.6</ecNumber>
    </recommendedName>
</protein>
<dbReference type="EMBL" id="FOBO01000011">
    <property type="protein sequence ID" value="SEN05369.1"/>
    <property type="molecule type" value="Genomic_DNA"/>
</dbReference>
<dbReference type="PANTHER" id="PTHR35333:SF3">
    <property type="entry name" value="BETA-LACTAMASE-TYPE TRANSPEPTIDASE FOLD CONTAINING PROTEIN"/>
    <property type="match status" value="1"/>
</dbReference>
<dbReference type="SUPFAM" id="SSF56601">
    <property type="entry name" value="beta-lactamase/transpeptidase-like"/>
    <property type="match status" value="1"/>
</dbReference>
<dbReference type="InterPro" id="IPR045155">
    <property type="entry name" value="Beta-lactam_cat"/>
</dbReference>
<proteinExistence type="inferred from homology"/>
<comment type="catalytic activity">
    <reaction evidence="1 6">
        <text>a beta-lactam + H2O = a substituted beta-amino acid</text>
        <dbReference type="Rhea" id="RHEA:20401"/>
        <dbReference type="ChEBI" id="CHEBI:15377"/>
        <dbReference type="ChEBI" id="CHEBI:35627"/>
        <dbReference type="ChEBI" id="CHEBI:140347"/>
        <dbReference type="EC" id="3.5.2.6"/>
    </reaction>
</comment>
<evidence type="ECO:0000313" key="9">
    <source>
        <dbReference type="Proteomes" id="UP000182160"/>
    </source>
</evidence>
<dbReference type="GO" id="GO:0030655">
    <property type="term" value="P:beta-lactam antibiotic catabolic process"/>
    <property type="evidence" value="ECO:0007669"/>
    <property type="project" value="InterPro"/>
</dbReference>
<gene>
    <name evidence="8" type="ORF">SAMN04488077_11186</name>
</gene>
<dbReference type="AlphaFoldDB" id="A0A1H8DDN4"/>
<comment type="similarity">
    <text evidence="2 6">Belongs to the class-A beta-lactamase family.</text>
</comment>
<dbReference type="InterPro" id="IPR000871">
    <property type="entry name" value="Beta-lactam_class-A"/>
</dbReference>
<dbReference type="EC" id="3.5.2.6" evidence="3 6"/>
<keyword evidence="4 6" id="KW-0378">Hydrolase</keyword>
<evidence type="ECO:0000256" key="1">
    <source>
        <dbReference type="ARBA" id="ARBA00001526"/>
    </source>
</evidence>
<dbReference type="PRINTS" id="PR00118">
    <property type="entry name" value="BLACTAMASEA"/>
</dbReference>
<accession>A0A1H8DDN4</accession>
<reference evidence="8 9" key="1">
    <citation type="submission" date="2016-10" db="EMBL/GenBank/DDBJ databases">
        <authorList>
            <person name="de Groot N.N."/>
        </authorList>
    </citation>
    <scope>NUCLEOTIDE SEQUENCE [LARGE SCALE GENOMIC DNA]</scope>
    <source>
        <strain evidence="8 9">DSM 11457</strain>
    </source>
</reference>
<evidence type="ECO:0000256" key="2">
    <source>
        <dbReference type="ARBA" id="ARBA00009009"/>
    </source>
</evidence>
<dbReference type="PROSITE" id="PS00146">
    <property type="entry name" value="BETA_LACTAMASE_A"/>
    <property type="match status" value="1"/>
</dbReference>
<evidence type="ECO:0000313" key="8">
    <source>
        <dbReference type="EMBL" id="SEN05369.1"/>
    </source>
</evidence>
<dbReference type="Proteomes" id="UP000182160">
    <property type="component" value="Unassembled WGS sequence"/>
</dbReference>
<name>A0A1H8DDN4_9RHOB</name>
<dbReference type="Pfam" id="PF13354">
    <property type="entry name" value="Beta-lactamase2"/>
    <property type="match status" value="1"/>
</dbReference>
<dbReference type="InterPro" id="IPR012338">
    <property type="entry name" value="Beta-lactam/transpept-like"/>
</dbReference>
<keyword evidence="5 6" id="KW-0046">Antibiotic resistance</keyword>
<evidence type="ECO:0000256" key="3">
    <source>
        <dbReference type="ARBA" id="ARBA00012865"/>
    </source>
</evidence>
<dbReference type="GO" id="GO:0046677">
    <property type="term" value="P:response to antibiotic"/>
    <property type="evidence" value="ECO:0007669"/>
    <property type="project" value="UniProtKB-UniRule"/>
</dbReference>
<evidence type="ECO:0000256" key="4">
    <source>
        <dbReference type="ARBA" id="ARBA00022801"/>
    </source>
</evidence>
<evidence type="ECO:0000256" key="5">
    <source>
        <dbReference type="ARBA" id="ARBA00023251"/>
    </source>
</evidence>
<dbReference type="NCBIfam" id="NF033103">
    <property type="entry name" value="bla_class_A"/>
    <property type="match status" value="1"/>
</dbReference>
<sequence>MCARQVPIRTCTQTEDVTMLKMIRGFTLSGVGLLALIVLTGGPAAAAQDDLRQTVQDVEARIGGRIGYAVTDLNGGQEWGSRPDERFPMSSTFKALLCGVILARVDAGAEALDRRITFGRDDLVTYSPVTDWHLGTGMTVGELCHAAITMSDNTAGNLLLATIGGPEGFTEILRDMGDATTRLDRWETALNEGAPGDERHTTTPRAALSTLQALLFGDMLTVASREQLSDWMIADAVADDLLRASLPEGWIIGDKSGAGGHGSRSIIAVVWPTPNHPVLVTIFMTGADAGMTDRNAAIAEIGAAIFAALPLR</sequence>
<feature type="domain" description="Beta-lactamase class A catalytic" evidence="7">
    <location>
        <begin position="68"/>
        <end position="284"/>
    </location>
</feature>
<dbReference type="Gene3D" id="3.40.710.10">
    <property type="entry name" value="DD-peptidase/beta-lactamase superfamily"/>
    <property type="match status" value="1"/>
</dbReference>
<evidence type="ECO:0000256" key="6">
    <source>
        <dbReference type="RuleBase" id="RU361140"/>
    </source>
</evidence>
<dbReference type="GO" id="GO:0008800">
    <property type="term" value="F:beta-lactamase activity"/>
    <property type="evidence" value="ECO:0007669"/>
    <property type="project" value="UniProtKB-UniRule"/>
</dbReference>
<evidence type="ECO:0000259" key="7">
    <source>
        <dbReference type="Pfam" id="PF13354"/>
    </source>
</evidence>
<dbReference type="PANTHER" id="PTHR35333">
    <property type="entry name" value="BETA-LACTAMASE"/>
    <property type="match status" value="1"/>
</dbReference>